<feature type="region of interest" description="Disordered" evidence="1">
    <location>
        <begin position="227"/>
        <end position="255"/>
    </location>
</feature>
<accession>A0A0L9UZA2</accession>
<evidence type="ECO:0000313" key="2">
    <source>
        <dbReference type="EMBL" id="KOM47917.1"/>
    </source>
</evidence>
<dbReference type="Proteomes" id="UP000053144">
    <property type="component" value="Chromosome 7"/>
</dbReference>
<organism evidence="2 3">
    <name type="scientific">Phaseolus angularis</name>
    <name type="common">Azuki bean</name>
    <name type="synonym">Vigna angularis</name>
    <dbReference type="NCBI Taxonomy" id="3914"/>
    <lineage>
        <taxon>Eukaryota</taxon>
        <taxon>Viridiplantae</taxon>
        <taxon>Streptophyta</taxon>
        <taxon>Embryophyta</taxon>
        <taxon>Tracheophyta</taxon>
        <taxon>Spermatophyta</taxon>
        <taxon>Magnoliopsida</taxon>
        <taxon>eudicotyledons</taxon>
        <taxon>Gunneridae</taxon>
        <taxon>Pentapetalae</taxon>
        <taxon>rosids</taxon>
        <taxon>fabids</taxon>
        <taxon>Fabales</taxon>
        <taxon>Fabaceae</taxon>
        <taxon>Papilionoideae</taxon>
        <taxon>50 kb inversion clade</taxon>
        <taxon>NPAAA clade</taxon>
        <taxon>indigoferoid/millettioid clade</taxon>
        <taxon>Phaseoleae</taxon>
        <taxon>Vigna</taxon>
    </lineage>
</organism>
<gene>
    <name evidence="2" type="ORF">LR48_Vigan07g162100</name>
</gene>
<sequence length="255" mass="28064">MQMPLPYRKSVYGIESDGKFQQCIHPENKGILTNMEEWPEWILEVLISNYELGPGKSSDSTRLGDIEDIIYKFLVIMLERSMRQKDGWKDIEATIHCAEWLSIIGGSSTGEQRIRREESLPTFKRRLFGGLLDFASSELQIQTQIIAMAAAGVASEGLSPDAAKAEAENATHLSVALVENVIVILMLVEDHIRSQCKQSSSSRAADGSPSPLSLFYPVHYNLTSSFTSSESTDVRGDRTSASSNSGGVSLDVCIQ</sequence>
<dbReference type="STRING" id="3914.A0A0L9UZA2"/>
<name>A0A0L9UZA2_PHAAN</name>
<dbReference type="EMBL" id="CM003377">
    <property type="protein sequence ID" value="KOM47917.1"/>
    <property type="molecule type" value="Genomic_DNA"/>
</dbReference>
<protein>
    <submittedName>
        <fullName evidence="2">Uncharacterized protein</fullName>
    </submittedName>
</protein>
<dbReference type="Gramene" id="KOM47917">
    <property type="protein sequence ID" value="KOM47917"/>
    <property type="gene ID" value="LR48_Vigan07g162100"/>
</dbReference>
<reference evidence="3" key="1">
    <citation type="journal article" date="2015" name="Proc. Natl. Acad. Sci. U.S.A.">
        <title>Genome sequencing of adzuki bean (Vigna angularis) provides insight into high starch and low fat accumulation and domestication.</title>
        <authorList>
            <person name="Yang K."/>
            <person name="Tian Z."/>
            <person name="Chen C."/>
            <person name="Luo L."/>
            <person name="Zhao B."/>
            <person name="Wang Z."/>
            <person name="Yu L."/>
            <person name="Li Y."/>
            <person name="Sun Y."/>
            <person name="Li W."/>
            <person name="Chen Y."/>
            <person name="Li Y."/>
            <person name="Zhang Y."/>
            <person name="Ai D."/>
            <person name="Zhao J."/>
            <person name="Shang C."/>
            <person name="Ma Y."/>
            <person name="Wu B."/>
            <person name="Wang M."/>
            <person name="Gao L."/>
            <person name="Sun D."/>
            <person name="Zhang P."/>
            <person name="Guo F."/>
            <person name="Wang W."/>
            <person name="Li Y."/>
            <person name="Wang J."/>
            <person name="Varshney R.K."/>
            <person name="Wang J."/>
            <person name="Ling H.Q."/>
            <person name="Wan P."/>
        </authorList>
    </citation>
    <scope>NUCLEOTIDE SEQUENCE</scope>
    <source>
        <strain evidence="3">cv. Jingnong 6</strain>
    </source>
</reference>
<dbReference type="AlphaFoldDB" id="A0A0L9UZA2"/>
<evidence type="ECO:0000256" key="1">
    <source>
        <dbReference type="SAM" id="MobiDB-lite"/>
    </source>
</evidence>
<evidence type="ECO:0000313" key="3">
    <source>
        <dbReference type="Proteomes" id="UP000053144"/>
    </source>
</evidence>
<proteinExistence type="predicted"/>